<dbReference type="InterPro" id="IPR015590">
    <property type="entry name" value="Aldehyde_DH_dom"/>
</dbReference>
<dbReference type="PROSITE" id="PS00687">
    <property type="entry name" value="ALDEHYDE_DEHYDR_GLU"/>
    <property type="match status" value="1"/>
</dbReference>
<dbReference type="Gene3D" id="3.40.605.10">
    <property type="entry name" value="Aldehyde Dehydrogenase, Chain A, domain 1"/>
    <property type="match status" value="1"/>
</dbReference>
<dbReference type="GO" id="GO:0004777">
    <property type="term" value="F:succinate-semialdehyde dehydrogenase (NAD+) activity"/>
    <property type="evidence" value="ECO:0007669"/>
    <property type="project" value="TreeGrafter"/>
</dbReference>
<dbReference type="InterPro" id="IPR016160">
    <property type="entry name" value="Ald_DH_CS_CYS"/>
</dbReference>
<gene>
    <name evidence="6" type="ORF">OH136_00120</name>
</gene>
<dbReference type="InterPro" id="IPR016162">
    <property type="entry name" value="Ald_DH_N"/>
</dbReference>
<evidence type="ECO:0000313" key="7">
    <source>
        <dbReference type="Proteomes" id="UP001208041"/>
    </source>
</evidence>
<comment type="caution">
    <text evidence="6">The sequence shown here is derived from an EMBL/GenBank/DDBJ whole genome shotgun (WGS) entry which is preliminary data.</text>
</comment>
<dbReference type="PANTHER" id="PTHR43353:SF5">
    <property type="entry name" value="SUCCINATE-SEMIALDEHYDE DEHYDROGENASE, MITOCHONDRIAL"/>
    <property type="match status" value="1"/>
</dbReference>
<feature type="active site" evidence="3">
    <location>
        <position position="260"/>
    </location>
</feature>
<dbReference type="PROSITE" id="PS00070">
    <property type="entry name" value="ALDEHYDE_DEHYDR_CYS"/>
    <property type="match status" value="1"/>
</dbReference>
<dbReference type="EMBL" id="JAOYFC010000001">
    <property type="protein sequence ID" value="MCV6822942.1"/>
    <property type="molecule type" value="Genomic_DNA"/>
</dbReference>
<dbReference type="GO" id="GO:0009450">
    <property type="term" value="P:gamma-aminobutyric acid catabolic process"/>
    <property type="evidence" value="ECO:0007669"/>
    <property type="project" value="TreeGrafter"/>
</dbReference>
<evidence type="ECO:0000256" key="1">
    <source>
        <dbReference type="ARBA" id="ARBA00009986"/>
    </source>
</evidence>
<evidence type="ECO:0000259" key="5">
    <source>
        <dbReference type="Pfam" id="PF00171"/>
    </source>
</evidence>
<keyword evidence="2 4" id="KW-0560">Oxidoreductase</keyword>
<dbReference type="InterPro" id="IPR029510">
    <property type="entry name" value="Ald_DH_CS_GLU"/>
</dbReference>
<name>A0AAE3LP37_9RHOB</name>
<reference evidence="6" key="1">
    <citation type="submission" date="2022-10" db="EMBL/GenBank/DDBJ databases">
        <authorList>
            <person name="Yue Y."/>
        </authorList>
    </citation>
    <scope>NUCLEOTIDE SEQUENCE</scope>
    <source>
        <strain evidence="6">Z654</strain>
    </source>
</reference>
<proteinExistence type="inferred from homology"/>
<evidence type="ECO:0000313" key="6">
    <source>
        <dbReference type="EMBL" id="MCV6822942.1"/>
    </source>
</evidence>
<accession>A0AAE3LP37</accession>
<evidence type="ECO:0000256" key="2">
    <source>
        <dbReference type="ARBA" id="ARBA00023002"/>
    </source>
</evidence>
<protein>
    <submittedName>
        <fullName evidence="6">Aldehyde dehydrogenase family protein</fullName>
    </submittedName>
</protein>
<sequence>MSNVAKELEVIRILSGKAFIGGEFKEPAGLETIEVENPANAETIGFVPAGDEELANTAISAARVAQSSWAALPAIERARLVERLAAKILEHKDVFARIIVREQGKPLDQAFGEVDATASFLSHAASMARRIGGDILGSDNRYEEIHIRRHAYGVVVGLTAWNYPAALAARKAGPALVAGNTFVLLSHEITPMSGLYIAQLVKEVGFPSGVFNVVSGRGPVIGRALVDHAGVDLISMTGSVRAGQEIYASAASHLKVLRLELGGKAPFVVMEDASIDRAVDAAIAARFANCGQICTCNERMYLHSKIADEFLEKFISRTQSLRIGDPMVNPDLGPKVSAAEVEKVAKMVARGEAFGDQVLLKGGKIEEGSLAKGNFIAPTVLESSSNASPLMQEEIFGPVVSSLRVDSFEQAVSYANDTAFGLSAYLFTSSHRRLAQAPYLLKFGELYLNRANGEQVQGFHTGWGKSGLGGEDGVYGFDGYLRKQTSYANFDI</sequence>
<dbReference type="InterPro" id="IPR016163">
    <property type="entry name" value="Ald_DH_C"/>
</dbReference>
<feature type="domain" description="Aldehyde dehydrogenase" evidence="5">
    <location>
        <begin position="27"/>
        <end position="484"/>
    </location>
</feature>
<dbReference type="Pfam" id="PF00171">
    <property type="entry name" value="Aldedh"/>
    <property type="match status" value="1"/>
</dbReference>
<evidence type="ECO:0000256" key="3">
    <source>
        <dbReference type="PROSITE-ProRule" id="PRU10007"/>
    </source>
</evidence>
<dbReference type="SUPFAM" id="SSF53720">
    <property type="entry name" value="ALDH-like"/>
    <property type="match status" value="1"/>
</dbReference>
<keyword evidence="7" id="KW-1185">Reference proteome</keyword>
<dbReference type="InterPro" id="IPR016161">
    <property type="entry name" value="Ald_DH/histidinol_DH"/>
</dbReference>
<dbReference type="RefSeq" id="WP_263951770.1">
    <property type="nucleotide sequence ID" value="NZ_JAOYFC010000001.1"/>
</dbReference>
<organism evidence="6 7">
    <name type="scientific">Halocynthiibacter halioticoli</name>
    <dbReference type="NCBI Taxonomy" id="2986804"/>
    <lineage>
        <taxon>Bacteria</taxon>
        <taxon>Pseudomonadati</taxon>
        <taxon>Pseudomonadota</taxon>
        <taxon>Alphaproteobacteria</taxon>
        <taxon>Rhodobacterales</taxon>
        <taxon>Paracoccaceae</taxon>
        <taxon>Halocynthiibacter</taxon>
    </lineage>
</organism>
<comment type="similarity">
    <text evidence="1 4">Belongs to the aldehyde dehydrogenase family.</text>
</comment>
<dbReference type="InterPro" id="IPR050740">
    <property type="entry name" value="Aldehyde_DH_Superfamily"/>
</dbReference>
<dbReference type="AlphaFoldDB" id="A0AAE3LP37"/>
<evidence type="ECO:0000256" key="4">
    <source>
        <dbReference type="RuleBase" id="RU003345"/>
    </source>
</evidence>
<dbReference type="FunFam" id="3.40.605.10:FF:000007">
    <property type="entry name" value="NAD/NADP-dependent betaine aldehyde dehydrogenase"/>
    <property type="match status" value="1"/>
</dbReference>
<dbReference type="Proteomes" id="UP001208041">
    <property type="component" value="Unassembled WGS sequence"/>
</dbReference>
<dbReference type="PANTHER" id="PTHR43353">
    <property type="entry name" value="SUCCINATE-SEMIALDEHYDE DEHYDROGENASE, MITOCHONDRIAL"/>
    <property type="match status" value="1"/>
</dbReference>
<dbReference type="Gene3D" id="3.40.309.10">
    <property type="entry name" value="Aldehyde Dehydrogenase, Chain A, domain 2"/>
    <property type="match status" value="1"/>
</dbReference>